<keyword evidence="5" id="KW-1185">Reference proteome</keyword>
<evidence type="ECO:0000313" key="5">
    <source>
        <dbReference type="Proteomes" id="UP000748067"/>
    </source>
</evidence>
<sequence length="340" mass="38282">MSKRIYAWWDCLYTQKNIQLNPGNWDFTNNKGPTKFKFDAVTLEAHQKKIGQEKRISFWGINFDTCDFSGKFEHGQIKFSKCSFTKCDLGNGSVWSKAKFNDCKFVSCSFTLAEFKDCFFHECTWENTTFNGGTQLVNTLVSDACGLVNSGYTNLDGAVLDKEGVTAEYQVWRLDQSKAKLSRMLMQGGEHHGDDNAYYTGVKSYLTQAVKAGRSKARFNSVNGPKKKFNKVVGWVLSFELMILSLSGWLNGWGQSIAKPAIFGLAMTLIFAMGYAWEQSSIALGLVKAFDITFLIGYTKHSTLESCMGKQLLYAGNAFLGLWWYAIMVPVLVNRISRVM</sequence>
<keyword evidence="1" id="KW-0472">Membrane</keyword>
<proteinExistence type="predicted"/>
<dbReference type="EMBL" id="LT629704">
    <property type="protein sequence ID" value="SDN40333.1"/>
    <property type="molecule type" value="Genomic_DNA"/>
</dbReference>
<dbReference type="Gene3D" id="2.160.20.80">
    <property type="entry name" value="E3 ubiquitin-protein ligase SopA"/>
    <property type="match status" value="1"/>
</dbReference>
<name>A0A1H0B4P6_9PSED</name>
<dbReference type="AlphaFoldDB" id="A0A1H0B4P6"/>
<keyword evidence="1" id="KW-0812">Transmembrane</keyword>
<organism evidence="3 4">
    <name type="scientific">Pseudomonas antarctica</name>
    <dbReference type="NCBI Taxonomy" id="219572"/>
    <lineage>
        <taxon>Bacteria</taxon>
        <taxon>Pseudomonadati</taxon>
        <taxon>Pseudomonadota</taxon>
        <taxon>Gammaproteobacteria</taxon>
        <taxon>Pseudomonadales</taxon>
        <taxon>Pseudomonadaceae</taxon>
        <taxon>Pseudomonas</taxon>
    </lineage>
</organism>
<evidence type="ECO:0000313" key="4">
    <source>
        <dbReference type="Proteomes" id="UP000182470"/>
    </source>
</evidence>
<dbReference type="SUPFAM" id="SSF141571">
    <property type="entry name" value="Pentapeptide repeat-like"/>
    <property type="match status" value="1"/>
</dbReference>
<feature type="transmembrane region" description="Helical" evidence="1">
    <location>
        <begin position="232"/>
        <end position="251"/>
    </location>
</feature>
<feature type="transmembrane region" description="Helical" evidence="1">
    <location>
        <begin position="311"/>
        <end position="333"/>
    </location>
</feature>
<keyword evidence="1" id="KW-1133">Transmembrane helix</keyword>
<dbReference type="Proteomes" id="UP000182470">
    <property type="component" value="Chromosome I"/>
</dbReference>
<gene>
    <name evidence="2" type="ORF">PSAN_56760</name>
    <name evidence="3" type="ORF">SAMN04490179_4084</name>
</gene>
<dbReference type="Proteomes" id="UP000748067">
    <property type="component" value="Unassembled WGS sequence"/>
</dbReference>
<evidence type="ECO:0000313" key="2">
    <source>
        <dbReference type="EMBL" id="KAF2405786.1"/>
    </source>
</evidence>
<evidence type="ECO:0000313" key="3">
    <source>
        <dbReference type="EMBL" id="SDN40333.1"/>
    </source>
</evidence>
<dbReference type="EMBL" id="JXDI01000005">
    <property type="protein sequence ID" value="KAF2405786.1"/>
    <property type="molecule type" value="Genomic_DNA"/>
</dbReference>
<evidence type="ECO:0000256" key="1">
    <source>
        <dbReference type="SAM" id="Phobius"/>
    </source>
</evidence>
<protein>
    <submittedName>
        <fullName evidence="3">Pentapeptide repeat-containing protein</fullName>
    </submittedName>
</protein>
<accession>A0A1H0B4P6</accession>
<reference evidence="3 4" key="2">
    <citation type="submission" date="2016-10" db="EMBL/GenBank/DDBJ databases">
        <authorList>
            <person name="de Groot N.N."/>
        </authorList>
    </citation>
    <scope>NUCLEOTIDE SEQUENCE [LARGE SCALE GENOMIC DNA]</scope>
    <source>
        <strain evidence="3 4">BS2772</strain>
    </source>
</reference>
<feature type="transmembrane region" description="Helical" evidence="1">
    <location>
        <begin position="257"/>
        <end position="275"/>
    </location>
</feature>
<reference evidence="2 5" key="1">
    <citation type="submission" date="2015-01" db="EMBL/GenBank/DDBJ databases">
        <title>Genome Sequence of Pseudomonas antarctica CMS 35.</title>
        <authorList>
            <person name="Voget S."/>
            <person name="Chow J."/>
            <person name="Daniel R."/>
            <person name="Streit W."/>
        </authorList>
    </citation>
    <scope>NUCLEOTIDE SEQUENCE [LARGE SCALE GENOMIC DNA]</scope>
    <source>
        <strain evidence="2 5">CMS 35</strain>
    </source>
</reference>